<dbReference type="GO" id="GO:0003677">
    <property type="term" value="F:DNA binding"/>
    <property type="evidence" value="ECO:0007669"/>
    <property type="project" value="UniProtKB-KW"/>
</dbReference>
<organism evidence="4 5">
    <name type="scientific">Chitinophaga jiangningensis</name>
    <dbReference type="NCBI Taxonomy" id="1419482"/>
    <lineage>
        <taxon>Bacteria</taxon>
        <taxon>Pseudomonadati</taxon>
        <taxon>Bacteroidota</taxon>
        <taxon>Chitinophagia</taxon>
        <taxon>Chitinophagales</taxon>
        <taxon>Chitinophagaceae</taxon>
        <taxon>Chitinophaga</taxon>
    </lineage>
</organism>
<feature type="domain" description="HTH deoR-type" evidence="3">
    <location>
        <begin position="3"/>
        <end position="58"/>
    </location>
</feature>
<dbReference type="PROSITE" id="PS51000">
    <property type="entry name" value="HTH_DEOR_2"/>
    <property type="match status" value="1"/>
</dbReference>
<evidence type="ECO:0000256" key="1">
    <source>
        <dbReference type="ARBA" id="ARBA00023015"/>
    </source>
</evidence>
<dbReference type="InterPro" id="IPR028349">
    <property type="entry name" value="PafC-like"/>
</dbReference>
<dbReference type="Pfam" id="PF25583">
    <property type="entry name" value="WCX"/>
    <property type="match status" value="1"/>
</dbReference>
<dbReference type="SUPFAM" id="SSF46785">
    <property type="entry name" value="Winged helix' DNA-binding domain"/>
    <property type="match status" value="1"/>
</dbReference>
<dbReference type="STRING" id="1419482.SAMN05444266_10554"/>
<dbReference type="InterPro" id="IPR051534">
    <property type="entry name" value="CBASS_pafABC_assoc_protein"/>
</dbReference>
<reference evidence="4 5" key="1">
    <citation type="submission" date="2016-11" db="EMBL/GenBank/DDBJ databases">
        <authorList>
            <person name="Jaros S."/>
            <person name="Januszkiewicz K."/>
            <person name="Wedrychowicz H."/>
        </authorList>
    </citation>
    <scope>NUCLEOTIDE SEQUENCE [LARGE SCALE GENOMIC DNA]</scope>
    <source>
        <strain evidence="4 5">DSM 27406</strain>
    </source>
</reference>
<dbReference type="PIRSF" id="PIRSF016838">
    <property type="entry name" value="PafC"/>
    <property type="match status" value="1"/>
</dbReference>
<dbReference type="InterPro" id="IPR036388">
    <property type="entry name" value="WH-like_DNA-bd_sf"/>
</dbReference>
<name>A0A1M7DMH7_9BACT</name>
<dbReference type="InterPro" id="IPR001034">
    <property type="entry name" value="DeoR_HTH"/>
</dbReference>
<dbReference type="EMBL" id="FRBL01000005">
    <property type="protein sequence ID" value="SHL80680.1"/>
    <property type="molecule type" value="Genomic_DNA"/>
</dbReference>
<dbReference type="OrthoDB" id="9815009at2"/>
<evidence type="ECO:0000256" key="2">
    <source>
        <dbReference type="ARBA" id="ARBA00023163"/>
    </source>
</evidence>
<dbReference type="PANTHER" id="PTHR34580:SF3">
    <property type="entry name" value="PROTEIN PAFB"/>
    <property type="match status" value="1"/>
</dbReference>
<accession>A0A1M7DMH7</accession>
<dbReference type="RefSeq" id="WP_073081558.1">
    <property type="nucleotide sequence ID" value="NZ_FRBL01000005.1"/>
</dbReference>
<dbReference type="Proteomes" id="UP000184420">
    <property type="component" value="Unassembled WGS sequence"/>
</dbReference>
<dbReference type="Pfam" id="PF13280">
    <property type="entry name" value="WYL"/>
    <property type="match status" value="1"/>
</dbReference>
<keyword evidence="1" id="KW-0805">Transcription regulation</keyword>
<keyword evidence="2" id="KW-0804">Transcription</keyword>
<dbReference type="Gene3D" id="1.10.10.10">
    <property type="entry name" value="Winged helix-like DNA-binding domain superfamily/Winged helix DNA-binding domain"/>
    <property type="match status" value="1"/>
</dbReference>
<evidence type="ECO:0000313" key="4">
    <source>
        <dbReference type="EMBL" id="SHL80680.1"/>
    </source>
</evidence>
<dbReference type="AlphaFoldDB" id="A0A1M7DMH7"/>
<gene>
    <name evidence="4" type="ORF">SAMN05444266_10554</name>
</gene>
<dbReference type="GO" id="GO:0003700">
    <property type="term" value="F:DNA-binding transcription factor activity"/>
    <property type="evidence" value="ECO:0007669"/>
    <property type="project" value="InterPro"/>
</dbReference>
<dbReference type="PROSITE" id="PS52050">
    <property type="entry name" value="WYL"/>
    <property type="match status" value="1"/>
</dbReference>
<proteinExistence type="predicted"/>
<dbReference type="PANTHER" id="PTHR34580">
    <property type="match status" value="1"/>
</dbReference>
<dbReference type="InterPro" id="IPR026881">
    <property type="entry name" value="WYL_dom"/>
</dbReference>
<keyword evidence="4" id="KW-0238">DNA-binding</keyword>
<evidence type="ECO:0000313" key="5">
    <source>
        <dbReference type="Proteomes" id="UP000184420"/>
    </source>
</evidence>
<evidence type="ECO:0000259" key="3">
    <source>
        <dbReference type="PROSITE" id="PS51000"/>
    </source>
</evidence>
<dbReference type="InterPro" id="IPR013196">
    <property type="entry name" value="HTH_11"/>
</dbReference>
<dbReference type="InterPro" id="IPR036390">
    <property type="entry name" value="WH_DNA-bd_sf"/>
</dbReference>
<dbReference type="Pfam" id="PF08279">
    <property type="entry name" value="HTH_11"/>
    <property type="match status" value="1"/>
</dbReference>
<protein>
    <submittedName>
        <fullName evidence="4">Predicted DNA-binding transcriptional regulator YafY, contains an HTH and WYL domains</fullName>
    </submittedName>
</protein>
<dbReference type="InterPro" id="IPR057727">
    <property type="entry name" value="WCX_dom"/>
</dbReference>
<sequence>MNRIDRLTAILIQLQGKRIVKAAEISDRFNISLRTVYRDVKALQEAGVPIGAEAGTGYYIVDGYHLPPVMFSREEAAALLTAEKLMEKYSDHSNEKQFGFAMQKIRSVLRGGDKDYLENLDDNIAVLRFTPLHLQDDAFPNRFLSDIQAALGNQQALSMEYFSIKDEAATRREVEPVGIFHSGNSWHLIAWCRLRKGYRDFRADRIRKLQLMSERYDKSKHVTLKEYLEQQHRDHAEELQEYKVLMDNEMLRYISEQKYYFGLVSEKNLGDKTEMTFMQTSHEYFRRWLITFGKYVEVISPDHMRDSMYQLAMELHGHYIEKYPQKTS</sequence>
<keyword evidence="5" id="KW-1185">Reference proteome</keyword>